<organism evidence="2 3">
    <name type="scientific">Rhamnusium bicolor</name>
    <dbReference type="NCBI Taxonomy" id="1586634"/>
    <lineage>
        <taxon>Eukaryota</taxon>
        <taxon>Metazoa</taxon>
        <taxon>Ecdysozoa</taxon>
        <taxon>Arthropoda</taxon>
        <taxon>Hexapoda</taxon>
        <taxon>Insecta</taxon>
        <taxon>Pterygota</taxon>
        <taxon>Neoptera</taxon>
        <taxon>Endopterygota</taxon>
        <taxon>Coleoptera</taxon>
        <taxon>Polyphaga</taxon>
        <taxon>Cucujiformia</taxon>
        <taxon>Chrysomeloidea</taxon>
        <taxon>Cerambycidae</taxon>
        <taxon>Lepturinae</taxon>
        <taxon>Rhagiini</taxon>
        <taxon>Rhamnusium</taxon>
    </lineage>
</organism>
<sequence length="108" mass="13264">MTYVIIKYWYGQENDDFQHWNAVLGLQEPPPRNWSGSDKTYFTYREFLIYLDQYRRNQLIEKNKPRMLNTDQKCESKDFKSRNQMVSEKNSPRVPTMEEFFVEKESKY</sequence>
<dbReference type="PANTHER" id="PTHR22667:SF0">
    <property type="entry name" value="AT01380P-RELATED"/>
    <property type="match status" value="1"/>
</dbReference>
<dbReference type="AlphaFoldDB" id="A0AAV8ZDT5"/>
<evidence type="ECO:0000313" key="3">
    <source>
        <dbReference type="Proteomes" id="UP001162156"/>
    </source>
</evidence>
<evidence type="ECO:0000256" key="1">
    <source>
        <dbReference type="SAM" id="MobiDB-lite"/>
    </source>
</evidence>
<reference evidence="2" key="1">
    <citation type="journal article" date="2023" name="Insect Mol. Biol.">
        <title>Genome sequencing provides insights into the evolution of gene families encoding plant cell wall-degrading enzymes in longhorned beetles.</title>
        <authorList>
            <person name="Shin N.R."/>
            <person name="Okamura Y."/>
            <person name="Kirsch R."/>
            <person name="Pauchet Y."/>
        </authorList>
    </citation>
    <scope>NUCLEOTIDE SEQUENCE</scope>
    <source>
        <strain evidence="2">RBIC_L_NR</strain>
    </source>
</reference>
<comment type="caution">
    <text evidence="2">The sequence shown here is derived from an EMBL/GenBank/DDBJ whole genome shotgun (WGS) entry which is preliminary data.</text>
</comment>
<accession>A0AAV8ZDT5</accession>
<protein>
    <submittedName>
        <fullName evidence="2">Uncharacterized protein</fullName>
    </submittedName>
</protein>
<feature type="compositionally biased region" description="Basic and acidic residues" evidence="1">
    <location>
        <begin position="72"/>
        <end position="81"/>
    </location>
</feature>
<dbReference type="EMBL" id="JANEYF010001618">
    <property type="protein sequence ID" value="KAJ8961331.1"/>
    <property type="molecule type" value="Genomic_DNA"/>
</dbReference>
<proteinExistence type="predicted"/>
<name>A0AAV8ZDT5_9CUCU</name>
<gene>
    <name evidence="2" type="ORF">NQ314_005942</name>
</gene>
<keyword evidence="3" id="KW-1185">Reference proteome</keyword>
<dbReference type="PANTHER" id="PTHR22667">
    <property type="entry name" value="AT01380P-RELATED"/>
    <property type="match status" value="1"/>
</dbReference>
<feature type="region of interest" description="Disordered" evidence="1">
    <location>
        <begin position="65"/>
        <end position="92"/>
    </location>
</feature>
<dbReference type="Proteomes" id="UP001162156">
    <property type="component" value="Unassembled WGS sequence"/>
</dbReference>
<evidence type="ECO:0000313" key="2">
    <source>
        <dbReference type="EMBL" id="KAJ8961331.1"/>
    </source>
</evidence>